<evidence type="ECO:0000313" key="1">
    <source>
        <dbReference type="EMBL" id="BAU95227.1"/>
    </source>
</evidence>
<accession>A0A160PMX9</accession>
<dbReference type="EMBL" id="AP017369">
    <property type="protein sequence ID" value="BAU95227.1"/>
    <property type="molecule type" value="Genomic_DNA"/>
</dbReference>
<proteinExistence type="predicted"/>
<dbReference type="KEGG" id="csur:N24_0965"/>
<protein>
    <submittedName>
        <fullName evidence="1">Uncharacterized protein</fullName>
    </submittedName>
</protein>
<reference evidence="1 2" key="1">
    <citation type="submission" date="2016-02" db="EMBL/GenBank/DDBJ databases">
        <title>Corynebacterium glutamicum N24 whole genome sequencing project.</title>
        <authorList>
            <person name="Matsutani M."/>
            <person name="Nangtapong N."/>
            <person name="Yakushi T."/>
            <person name="Matsushita K."/>
        </authorList>
    </citation>
    <scope>NUCLEOTIDE SEQUENCE [LARGE SCALE GENOMIC DNA]</scope>
    <source>
        <strain evidence="1 2">N24</strain>
    </source>
</reference>
<keyword evidence="2" id="KW-1185">Reference proteome</keyword>
<evidence type="ECO:0000313" key="2">
    <source>
        <dbReference type="Proteomes" id="UP000218244"/>
    </source>
</evidence>
<name>A0A160PMX9_9CORY</name>
<sequence length="103" mass="11207">MCELRSVTSVCGDVDGMPGAGTLHSVDRAFAVVCVDWHSSVLCARDPFGVFGPILLDRIHCPGAREIGPHLSQTYTARIPEEIDRIGSDDLLHLVKVVHIRDS</sequence>
<dbReference type="AlphaFoldDB" id="A0A160PMX9"/>
<gene>
    <name evidence="1" type="ORF">N24_0965</name>
</gene>
<organism evidence="1 2">
    <name type="scientific">Corynebacterium suranareeae</name>
    <dbReference type="NCBI Taxonomy" id="2506452"/>
    <lineage>
        <taxon>Bacteria</taxon>
        <taxon>Bacillati</taxon>
        <taxon>Actinomycetota</taxon>
        <taxon>Actinomycetes</taxon>
        <taxon>Mycobacteriales</taxon>
        <taxon>Corynebacteriaceae</taxon>
        <taxon>Corynebacterium</taxon>
    </lineage>
</organism>
<dbReference type="Proteomes" id="UP000218244">
    <property type="component" value="Chromosome"/>
</dbReference>